<dbReference type="Proteomes" id="UP001596266">
    <property type="component" value="Unassembled WGS sequence"/>
</dbReference>
<keyword evidence="5 11" id="KW-0001">2Fe-2S</keyword>
<sequence length="410" mass="42644">MTTLDLDQITATALSGTSISREDALAVLGSGNDQLMGVVAAASAVRRKFFGRRVKLNYLVNLKSGLCPEDCSYCSQSLGAKTGVLKYSWLSTEQATAAATAGVGGGARRVCLVASGRGPSNRDVDRVGQIIGHIKAENPEVEVCACLGFLTEQQASTLHEAGADAYNHNLNSAESNYAEICSTHSYSDRVDTVETAKRGGLSPCSGLIAGMGETDEELVDVLFALRELGVDSVPVNFLLPFEGTPLHGHQELTPQRCLRILAMARLVCPDVEVRAAAGREYHLRSMQPLALEICNSIFLGDYLTSEGQAGDADLRMLADLGFTVQGADGEEIDPMELLSARGAKHGHAGHGAADVAACGSAVGAGCGSSCGGCDHATDSAAAPSSDVAEGAEPEVHVRRRGAGTQVPANV</sequence>
<accession>A0ABW1X1F0</accession>
<proteinExistence type="inferred from homology"/>
<evidence type="ECO:0000256" key="8">
    <source>
        <dbReference type="ARBA" id="ARBA00023004"/>
    </source>
</evidence>
<comment type="pathway">
    <text evidence="1 11">Cofactor biosynthesis; biotin biosynthesis; biotin from 7,8-diaminononanoate: step 2/2.</text>
</comment>
<evidence type="ECO:0000256" key="5">
    <source>
        <dbReference type="ARBA" id="ARBA00022714"/>
    </source>
</evidence>
<dbReference type="CDD" id="cd01335">
    <property type="entry name" value="Radical_SAM"/>
    <property type="match status" value="1"/>
</dbReference>
<comment type="subunit">
    <text evidence="11">Homodimer.</text>
</comment>
<reference evidence="15" key="1">
    <citation type="journal article" date="2019" name="Int. J. Syst. Evol. Microbiol.">
        <title>The Global Catalogue of Microorganisms (GCM) 10K type strain sequencing project: providing services to taxonomists for standard genome sequencing and annotation.</title>
        <authorList>
            <consortium name="The Broad Institute Genomics Platform"/>
            <consortium name="The Broad Institute Genome Sequencing Center for Infectious Disease"/>
            <person name="Wu L."/>
            <person name="Ma J."/>
        </authorList>
    </citation>
    <scope>NUCLEOTIDE SEQUENCE [LARGE SCALE GENOMIC DNA]</scope>
    <source>
        <strain evidence="15">CGMCC 1.15277</strain>
    </source>
</reference>
<gene>
    <name evidence="11 14" type="primary">bioB</name>
    <name evidence="14" type="ORF">ACFP57_09970</name>
</gene>
<dbReference type="HAMAP" id="MF_01694">
    <property type="entry name" value="BioB"/>
    <property type="match status" value="1"/>
</dbReference>
<dbReference type="InterPro" id="IPR007197">
    <property type="entry name" value="rSAM"/>
</dbReference>
<dbReference type="GO" id="GO:0004076">
    <property type="term" value="F:biotin synthase activity"/>
    <property type="evidence" value="ECO:0007669"/>
    <property type="project" value="UniProtKB-EC"/>
</dbReference>
<dbReference type="Pfam" id="PF04055">
    <property type="entry name" value="Radical_SAM"/>
    <property type="match status" value="1"/>
</dbReference>
<dbReference type="SFLD" id="SFLDG01278">
    <property type="entry name" value="biotin_synthase_like"/>
    <property type="match status" value="1"/>
</dbReference>
<keyword evidence="11 14" id="KW-0808">Transferase</keyword>
<feature type="binding site" evidence="11">
    <location>
        <position position="74"/>
    </location>
    <ligand>
        <name>[4Fe-4S] cluster</name>
        <dbReference type="ChEBI" id="CHEBI:49883"/>
        <note>4Fe-4S-S-AdoMet</note>
    </ligand>
</feature>
<evidence type="ECO:0000259" key="13">
    <source>
        <dbReference type="PROSITE" id="PS51918"/>
    </source>
</evidence>
<comment type="similarity">
    <text evidence="11">Belongs to the radical SAM superfamily. Biotin synthase family.</text>
</comment>
<dbReference type="PROSITE" id="PS51918">
    <property type="entry name" value="RADICAL_SAM"/>
    <property type="match status" value="1"/>
</dbReference>
<dbReference type="SMART" id="SM00729">
    <property type="entry name" value="Elp3"/>
    <property type="match status" value="1"/>
</dbReference>
<feature type="domain" description="Radical SAM core" evidence="13">
    <location>
        <begin position="49"/>
        <end position="270"/>
    </location>
</feature>
<feature type="binding site" evidence="11">
    <location>
        <position position="67"/>
    </location>
    <ligand>
        <name>[4Fe-4S] cluster</name>
        <dbReference type="ChEBI" id="CHEBI:49883"/>
        <note>4Fe-4S-S-AdoMet</note>
    </ligand>
</feature>
<dbReference type="InterPro" id="IPR013785">
    <property type="entry name" value="Aldolase_TIM"/>
</dbReference>
<dbReference type="EMBL" id="JBHSUA010000019">
    <property type="protein sequence ID" value="MFC6397304.1"/>
    <property type="molecule type" value="Genomic_DNA"/>
</dbReference>
<dbReference type="EC" id="2.8.1.6" evidence="2 11"/>
<comment type="caution">
    <text evidence="14">The sequence shown here is derived from an EMBL/GenBank/DDBJ whole genome shotgun (WGS) entry which is preliminary data.</text>
</comment>
<name>A0ABW1X1F0_9ACTN</name>
<feature type="region of interest" description="Disordered" evidence="12">
    <location>
        <begin position="378"/>
        <end position="410"/>
    </location>
</feature>
<evidence type="ECO:0000256" key="10">
    <source>
        <dbReference type="ARBA" id="ARBA00051157"/>
    </source>
</evidence>
<feature type="binding site" evidence="11">
    <location>
        <position position="274"/>
    </location>
    <ligand>
        <name>[2Fe-2S] cluster</name>
        <dbReference type="ChEBI" id="CHEBI:190135"/>
    </ligand>
</feature>
<dbReference type="Pfam" id="PF06968">
    <property type="entry name" value="BATS"/>
    <property type="match status" value="1"/>
</dbReference>
<keyword evidence="6 11" id="KW-0479">Metal-binding</keyword>
<organism evidence="14 15">
    <name type="scientific">Luteococcus sanguinis</name>
    <dbReference type="NCBI Taxonomy" id="174038"/>
    <lineage>
        <taxon>Bacteria</taxon>
        <taxon>Bacillati</taxon>
        <taxon>Actinomycetota</taxon>
        <taxon>Actinomycetes</taxon>
        <taxon>Propionibacteriales</taxon>
        <taxon>Propionibacteriaceae</taxon>
        <taxon>Luteococcus</taxon>
    </lineage>
</organism>
<evidence type="ECO:0000256" key="3">
    <source>
        <dbReference type="ARBA" id="ARBA00022485"/>
    </source>
</evidence>
<dbReference type="InterPro" id="IPR058240">
    <property type="entry name" value="rSAM_sf"/>
</dbReference>
<keyword evidence="3 11" id="KW-0004">4Fe-4S</keyword>
<dbReference type="InterPro" id="IPR006638">
    <property type="entry name" value="Elp3/MiaA/NifB-like_rSAM"/>
</dbReference>
<evidence type="ECO:0000256" key="9">
    <source>
        <dbReference type="ARBA" id="ARBA00023014"/>
    </source>
</evidence>
<evidence type="ECO:0000256" key="1">
    <source>
        <dbReference type="ARBA" id="ARBA00004942"/>
    </source>
</evidence>
<dbReference type="RefSeq" id="WP_343886553.1">
    <property type="nucleotide sequence ID" value="NZ_BAAAKI010000016.1"/>
</dbReference>
<dbReference type="SFLD" id="SFLDS00029">
    <property type="entry name" value="Radical_SAM"/>
    <property type="match status" value="1"/>
</dbReference>
<dbReference type="Gene3D" id="3.20.20.70">
    <property type="entry name" value="Aldolase class I"/>
    <property type="match status" value="1"/>
</dbReference>
<evidence type="ECO:0000256" key="11">
    <source>
        <dbReference type="HAMAP-Rule" id="MF_01694"/>
    </source>
</evidence>
<dbReference type="SMART" id="SM00876">
    <property type="entry name" value="BATS"/>
    <property type="match status" value="1"/>
</dbReference>
<evidence type="ECO:0000313" key="14">
    <source>
        <dbReference type="EMBL" id="MFC6397304.1"/>
    </source>
</evidence>
<keyword evidence="7 11" id="KW-0093">Biotin biosynthesis</keyword>
<comment type="catalytic activity">
    <reaction evidence="10 11">
        <text>(4R,5S)-dethiobiotin + (sulfur carrier)-SH + 2 reduced [2Fe-2S]-[ferredoxin] + 2 S-adenosyl-L-methionine = (sulfur carrier)-H + biotin + 2 5'-deoxyadenosine + 2 L-methionine + 2 oxidized [2Fe-2S]-[ferredoxin]</text>
        <dbReference type="Rhea" id="RHEA:22060"/>
        <dbReference type="Rhea" id="RHEA-COMP:10000"/>
        <dbReference type="Rhea" id="RHEA-COMP:10001"/>
        <dbReference type="Rhea" id="RHEA-COMP:14737"/>
        <dbReference type="Rhea" id="RHEA-COMP:14739"/>
        <dbReference type="ChEBI" id="CHEBI:17319"/>
        <dbReference type="ChEBI" id="CHEBI:29917"/>
        <dbReference type="ChEBI" id="CHEBI:33737"/>
        <dbReference type="ChEBI" id="CHEBI:33738"/>
        <dbReference type="ChEBI" id="CHEBI:57586"/>
        <dbReference type="ChEBI" id="CHEBI:57844"/>
        <dbReference type="ChEBI" id="CHEBI:59789"/>
        <dbReference type="ChEBI" id="CHEBI:64428"/>
        <dbReference type="ChEBI" id="CHEBI:149473"/>
        <dbReference type="EC" id="2.8.1.6"/>
    </reaction>
</comment>
<dbReference type="NCBIfam" id="TIGR00433">
    <property type="entry name" value="bioB"/>
    <property type="match status" value="1"/>
</dbReference>
<protein>
    <recommendedName>
        <fullName evidence="2 11">Biotin synthase</fullName>
        <ecNumber evidence="2 11">2.8.1.6</ecNumber>
    </recommendedName>
</protein>
<evidence type="ECO:0000256" key="4">
    <source>
        <dbReference type="ARBA" id="ARBA00022691"/>
    </source>
</evidence>
<dbReference type="SFLD" id="SFLDG01060">
    <property type="entry name" value="BATS_domain_containing"/>
    <property type="match status" value="1"/>
</dbReference>
<feature type="binding site" evidence="11">
    <location>
        <position position="204"/>
    </location>
    <ligand>
        <name>[2Fe-2S] cluster</name>
        <dbReference type="ChEBI" id="CHEBI:190135"/>
    </ligand>
</feature>
<dbReference type="PANTHER" id="PTHR22976:SF2">
    <property type="entry name" value="BIOTIN SYNTHASE, MITOCHONDRIAL"/>
    <property type="match status" value="1"/>
</dbReference>
<feature type="binding site" evidence="11">
    <location>
        <position position="71"/>
    </location>
    <ligand>
        <name>[4Fe-4S] cluster</name>
        <dbReference type="ChEBI" id="CHEBI:49883"/>
        <note>4Fe-4S-S-AdoMet</note>
    </ligand>
</feature>
<comment type="cofactor">
    <cofactor evidence="11">
        <name>[4Fe-4S] cluster</name>
        <dbReference type="ChEBI" id="CHEBI:49883"/>
    </cofactor>
    <text evidence="11">Binds 1 [4Fe-4S] cluster. The cluster is coordinated with 3 cysteines and an exchangeable S-adenosyl-L-methionine.</text>
</comment>
<keyword evidence="15" id="KW-1185">Reference proteome</keyword>
<keyword evidence="4 11" id="KW-0949">S-adenosyl-L-methionine</keyword>
<evidence type="ECO:0000256" key="7">
    <source>
        <dbReference type="ARBA" id="ARBA00022756"/>
    </source>
</evidence>
<evidence type="ECO:0000313" key="15">
    <source>
        <dbReference type="Proteomes" id="UP001596266"/>
    </source>
</evidence>
<dbReference type="InterPro" id="IPR010722">
    <property type="entry name" value="BATS_dom"/>
</dbReference>
<comment type="function">
    <text evidence="11">Catalyzes the conversion of dethiobiotin (DTB) to biotin by the insertion of a sulfur atom into dethiobiotin via a radical-based mechanism.</text>
</comment>
<evidence type="ECO:0000256" key="6">
    <source>
        <dbReference type="ARBA" id="ARBA00022723"/>
    </source>
</evidence>
<dbReference type="PANTHER" id="PTHR22976">
    <property type="entry name" value="BIOTIN SYNTHASE"/>
    <property type="match status" value="1"/>
</dbReference>
<keyword evidence="8 11" id="KW-0408">Iron</keyword>
<feature type="binding site" evidence="11">
    <location>
        <position position="144"/>
    </location>
    <ligand>
        <name>[2Fe-2S] cluster</name>
        <dbReference type="ChEBI" id="CHEBI:190135"/>
    </ligand>
</feature>
<evidence type="ECO:0000256" key="12">
    <source>
        <dbReference type="SAM" id="MobiDB-lite"/>
    </source>
</evidence>
<feature type="binding site" evidence="11">
    <location>
        <position position="111"/>
    </location>
    <ligand>
        <name>[2Fe-2S] cluster</name>
        <dbReference type="ChEBI" id="CHEBI:190135"/>
    </ligand>
</feature>
<comment type="cofactor">
    <cofactor evidence="11">
        <name>[2Fe-2S] cluster</name>
        <dbReference type="ChEBI" id="CHEBI:190135"/>
    </cofactor>
    <text evidence="11">Binds 1 [2Fe-2S] cluster. The cluster is coordinated with 3 cysteines and 1 arginine.</text>
</comment>
<dbReference type="SUPFAM" id="SSF102114">
    <property type="entry name" value="Radical SAM enzymes"/>
    <property type="match status" value="1"/>
</dbReference>
<evidence type="ECO:0000256" key="2">
    <source>
        <dbReference type="ARBA" id="ARBA00012236"/>
    </source>
</evidence>
<keyword evidence="9 11" id="KW-0411">Iron-sulfur</keyword>
<dbReference type="InterPro" id="IPR002684">
    <property type="entry name" value="Biotin_synth/BioAB"/>
</dbReference>